<evidence type="ECO:0000313" key="1">
    <source>
        <dbReference type="EMBL" id="MFC4746447.1"/>
    </source>
</evidence>
<dbReference type="InterPro" id="IPR011990">
    <property type="entry name" value="TPR-like_helical_dom_sf"/>
</dbReference>
<dbReference type="Gene3D" id="1.25.40.390">
    <property type="match status" value="1"/>
</dbReference>
<dbReference type="SUPFAM" id="SSF48452">
    <property type="entry name" value="TPR-like"/>
    <property type="match status" value="1"/>
</dbReference>
<sequence>MKKILLLISFIGIATSCSTDITDMNVDPKRPTSTKPEYMFTNAEKKLVDQMASTSVNLNVFRLFSQQWAETTYPNESQYDLTARKIPDSHFRVLYRDVLADFYDAKGMINAQVTESDEAANVKQNKLALIDVLEAYTYSILVDTFGNVPYSQAGDIVKYPLPVYDDAQTIYKDLIKRLIADVAVLKKNAASPNFGGSDIIYAGDAASNGKWVKFANSLIVRLAVNLSDVDQAYAATQVQAAIASGVMTANADNTKLVYLTTSGNQNPLYADLVVSKRDDFIPAETFVAAMDAVVPGGDPRMTKYFVNATKPAPVIPAGRTFVGGTYGEANVFATYSHITATLNNPAYPATIFDYSELQFLLAEAAEKNLIPGGSAQAKVHYDAAITASMTDWGVAPASITTYLAQPKVSYTNPLSGATYKEKIGMQAWFALYNRGFEAWTSYRRLDFPILKSPTTAVNKNILTVPVRYTYPGVEQSVNGTNYKKAASDIGGDLMNTKLFWDKF</sequence>
<keyword evidence="1" id="KW-0449">Lipoprotein</keyword>
<organism evidence="1 2">
    <name type="scientific">Flavobacterium branchiicola</name>
    <dbReference type="NCBI Taxonomy" id="1114875"/>
    <lineage>
        <taxon>Bacteria</taxon>
        <taxon>Pseudomonadati</taxon>
        <taxon>Bacteroidota</taxon>
        <taxon>Flavobacteriia</taxon>
        <taxon>Flavobacteriales</taxon>
        <taxon>Flavobacteriaceae</taxon>
        <taxon>Flavobacterium</taxon>
    </lineage>
</organism>
<comment type="caution">
    <text evidence="1">The sequence shown here is derived from an EMBL/GenBank/DDBJ whole genome shotgun (WGS) entry which is preliminary data.</text>
</comment>
<accession>A0ABV9PAD1</accession>
<gene>
    <name evidence="1" type="ORF">ACFO5S_03270</name>
</gene>
<dbReference type="InterPro" id="IPR041662">
    <property type="entry name" value="SusD-like_2"/>
</dbReference>
<name>A0ABV9PAD1_9FLAO</name>
<reference evidence="2" key="1">
    <citation type="journal article" date="2019" name="Int. J. Syst. Evol. Microbiol.">
        <title>The Global Catalogue of Microorganisms (GCM) 10K type strain sequencing project: providing services to taxonomists for standard genome sequencing and annotation.</title>
        <authorList>
            <consortium name="The Broad Institute Genomics Platform"/>
            <consortium name="The Broad Institute Genome Sequencing Center for Infectious Disease"/>
            <person name="Wu L."/>
            <person name="Ma J."/>
        </authorList>
    </citation>
    <scope>NUCLEOTIDE SEQUENCE [LARGE SCALE GENOMIC DNA]</scope>
    <source>
        <strain evidence="2">WYCCWR 13023</strain>
    </source>
</reference>
<dbReference type="EMBL" id="JBHSGV010000001">
    <property type="protein sequence ID" value="MFC4746447.1"/>
    <property type="molecule type" value="Genomic_DNA"/>
</dbReference>
<dbReference type="Proteomes" id="UP001595935">
    <property type="component" value="Unassembled WGS sequence"/>
</dbReference>
<evidence type="ECO:0000313" key="2">
    <source>
        <dbReference type="Proteomes" id="UP001595935"/>
    </source>
</evidence>
<dbReference type="PROSITE" id="PS51257">
    <property type="entry name" value="PROKAR_LIPOPROTEIN"/>
    <property type="match status" value="1"/>
</dbReference>
<dbReference type="RefSeq" id="WP_246522091.1">
    <property type="nucleotide sequence ID" value="NZ_JAGYWA010000001.1"/>
</dbReference>
<dbReference type="Pfam" id="PF12771">
    <property type="entry name" value="SusD-like_2"/>
    <property type="match status" value="1"/>
</dbReference>
<proteinExistence type="predicted"/>
<keyword evidence="2" id="KW-1185">Reference proteome</keyword>
<protein>
    <submittedName>
        <fullName evidence="1">SusD/RagB family nutrient-binding outer membrane lipoprotein</fullName>
    </submittedName>
</protein>